<protein>
    <submittedName>
        <fullName evidence="1">Di/tripeptidase</fullName>
    </submittedName>
</protein>
<name>A0ABT9RZT5_9MICC</name>
<dbReference type="EMBL" id="JAUSRE010000036">
    <property type="protein sequence ID" value="MDP9890752.1"/>
    <property type="molecule type" value="Genomic_DNA"/>
</dbReference>
<reference evidence="1 2" key="1">
    <citation type="submission" date="2023-07" db="EMBL/GenBank/DDBJ databases">
        <title>Sorghum-associated microbial communities from plants grown in Nebraska, USA.</title>
        <authorList>
            <person name="Schachtman D."/>
        </authorList>
    </citation>
    <scope>NUCLEOTIDE SEQUENCE [LARGE SCALE GENOMIC DNA]</scope>
    <source>
        <strain evidence="1 2">CC222</strain>
    </source>
</reference>
<accession>A0ABT9RZT5</accession>
<dbReference type="Proteomes" id="UP001226577">
    <property type="component" value="Unassembled WGS sequence"/>
</dbReference>
<dbReference type="RefSeq" id="WP_307312332.1">
    <property type="nucleotide sequence ID" value="NZ_JAUSRE010000036.1"/>
</dbReference>
<evidence type="ECO:0000313" key="2">
    <source>
        <dbReference type="Proteomes" id="UP001226577"/>
    </source>
</evidence>
<gene>
    <name evidence="1" type="ORF">J2X98_004366</name>
</gene>
<organism evidence="1 2">
    <name type="scientific">Pseudarthrobacter enclensis</name>
    <dbReference type="NCBI Taxonomy" id="993070"/>
    <lineage>
        <taxon>Bacteria</taxon>
        <taxon>Bacillati</taxon>
        <taxon>Actinomycetota</taxon>
        <taxon>Actinomycetes</taxon>
        <taxon>Micrococcales</taxon>
        <taxon>Micrococcaceae</taxon>
        <taxon>Pseudarthrobacter</taxon>
    </lineage>
</organism>
<comment type="caution">
    <text evidence="1">The sequence shown here is derived from an EMBL/GenBank/DDBJ whole genome shotgun (WGS) entry which is preliminary data.</text>
</comment>
<keyword evidence="2" id="KW-1185">Reference proteome</keyword>
<proteinExistence type="predicted"/>
<sequence length="40" mass="4555">MNITSIGTELHDLHSPKETIKHTSITRVWPLVEEVVSRLS</sequence>
<evidence type="ECO:0000313" key="1">
    <source>
        <dbReference type="EMBL" id="MDP9890752.1"/>
    </source>
</evidence>